<dbReference type="Proteomes" id="UP000198508">
    <property type="component" value="Unassembled WGS sequence"/>
</dbReference>
<dbReference type="PROSITE" id="PS50931">
    <property type="entry name" value="HTH_LYSR"/>
    <property type="match status" value="1"/>
</dbReference>
<evidence type="ECO:0000256" key="3">
    <source>
        <dbReference type="ARBA" id="ARBA00023125"/>
    </source>
</evidence>
<dbReference type="InterPro" id="IPR036390">
    <property type="entry name" value="WH_DNA-bd_sf"/>
</dbReference>
<dbReference type="AlphaFoldDB" id="A0A1I0IV97"/>
<dbReference type="InterPro" id="IPR036388">
    <property type="entry name" value="WH-like_DNA-bd_sf"/>
</dbReference>
<dbReference type="PANTHER" id="PTHR30126">
    <property type="entry name" value="HTH-TYPE TRANSCRIPTIONAL REGULATOR"/>
    <property type="match status" value="1"/>
</dbReference>
<evidence type="ECO:0000259" key="5">
    <source>
        <dbReference type="PROSITE" id="PS50931"/>
    </source>
</evidence>
<organism evidence="6 7">
    <name type="scientific">Enterocloster lavalensis</name>
    <dbReference type="NCBI Taxonomy" id="460384"/>
    <lineage>
        <taxon>Bacteria</taxon>
        <taxon>Bacillati</taxon>
        <taxon>Bacillota</taxon>
        <taxon>Clostridia</taxon>
        <taxon>Lachnospirales</taxon>
        <taxon>Lachnospiraceae</taxon>
        <taxon>Enterocloster</taxon>
    </lineage>
</organism>
<dbReference type="RefSeq" id="WP_092367732.1">
    <property type="nucleotide sequence ID" value="NZ_FOIM01000024.1"/>
</dbReference>
<reference evidence="7" key="1">
    <citation type="submission" date="2016-10" db="EMBL/GenBank/DDBJ databases">
        <authorList>
            <person name="Varghese N."/>
            <person name="Submissions S."/>
        </authorList>
    </citation>
    <scope>NUCLEOTIDE SEQUENCE [LARGE SCALE GENOMIC DNA]</scope>
    <source>
        <strain evidence="7">NLAE-zl-G277</strain>
    </source>
</reference>
<evidence type="ECO:0000313" key="7">
    <source>
        <dbReference type="Proteomes" id="UP000198508"/>
    </source>
</evidence>
<keyword evidence="3 6" id="KW-0238">DNA-binding</keyword>
<dbReference type="InterPro" id="IPR005119">
    <property type="entry name" value="LysR_subst-bd"/>
</dbReference>
<dbReference type="InterPro" id="IPR000847">
    <property type="entry name" value="LysR_HTH_N"/>
</dbReference>
<feature type="domain" description="HTH lysR-type" evidence="5">
    <location>
        <begin position="1"/>
        <end position="58"/>
    </location>
</feature>
<dbReference type="SUPFAM" id="SSF46785">
    <property type="entry name" value="Winged helix' DNA-binding domain"/>
    <property type="match status" value="1"/>
</dbReference>
<dbReference type="PANTHER" id="PTHR30126:SF40">
    <property type="entry name" value="HTH-TYPE TRANSCRIPTIONAL REGULATOR GLTR"/>
    <property type="match status" value="1"/>
</dbReference>
<dbReference type="PRINTS" id="PR00039">
    <property type="entry name" value="HTHLYSR"/>
</dbReference>
<sequence>MDMDKLLALRTLAEEGTQIRAAEKLFCTQSALSKQINTLERELDCRLFDRKGSRLVLNDSGQKAYAYAVSCLDGYARLQEELAAAGQTSRKILYLGATNSIGVYQLPAVLQKARQSLPELEIRFTVGFRAKIVSLLADGKVSLAILPRAEGVKPPAGYLEAPLFREEMALVLPPDHPLADKSVPWADICRLTMLAPEQDSATRQFIAGLMKNHDGDAPQLLDFGNIEAIKQGVMRSMGVSILPLATVRRELSGGELARCRIVDVSLERTVDCVCRKNVPLTWWERKFLDLFSSQPSPY</sequence>
<keyword evidence="7" id="KW-1185">Reference proteome</keyword>
<evidence type="ECO:0000256" key="2">
    <source>
        <dbReference type="ARBA" id="ARBA00023015"/>
    </source>
</evidence>
<dbReference type="EMBL" id="FOIM01000024">
    <property type="protein sequence ID" value="SEU00959.1"/>
    <property type="molecule type" value="Genomic_DNA"/>
</dbReference>
<dbReference type="SUPFAM" id="SSF53850">
    <property type="entry name" value="Periplasmic binding protein-like II"/>
    <property type="match status" value="1"/>
</dbReference>
<proteinExistence type="inferred from homology"/>
<evidence type="ECO:0000256" key="4">
    <source>
        <dbReference type="ARBA" id="ARBA00023163"/>
    </source>
</evidence>
<name>A0A1I0IV97_9FIRM</name>
<dbReference type="Pfam" id="PF03466">
    <property type="entry name" value="LysR_substrate"/>
    <property type="match status" value="1"/>
</dbReference>
<dbReference type="Gene3D" id="1.10.10.10">
    <property type="entry name" value="Winged helix-like DNA-binding domain superfamily/Winged helix DNA-binding domain"/>
    <property type="match status" value="1"/>
</dbReference>
<dbReference type="Gene3D" id="3.40.190.10">
    <property type="entry name" value="Periplasmic binding protein-like II"/>
    <property type="match status" value="2"/>
</dbReference>
<comment type="similarity">
    <text evidence="1">Belongs to the LysR transcriptional regulatory family.</text>
</comment>
<accession>A0A1I0IV97</accession>
<gene>
    <name evidence="6" type="ORF">SAMN05216313_1243</name>
</gene>
<dbReference type="GO" id="GO:0003700">
    <property type="term" value="F:DNA-binding transcription factor activity"/>
    <property type="evidence" value="ECO:0007669"/>
    <property type="project" value="InterPro"/>
</dbReference>
<dbReference type="STRING" id="460384.SAMN05216313_1243"/>
<keyword evidence="4" id="KW-0804">Transcription</keyword>
<dbReference type="Pfam" id="PF00126">
    <property type="entry name" value="HTH_1"/>
    <property type="match status" value="1"/>
</dbReference>
<dbReference type="GO" id="GO:0000976">
    <property type="term" value="F:transcription cis-regulatory region binding"/>
    <property type="evidence" value="ECO:0007669"/>
    <property type="project" value="TreeGrafter"/>
</dbReference>
<evidence type="ECO:0000313" key="6">
    <source>
        <dbReference type="EMBL" id="SEU00959.1"/>
    </source>
</evidence>
<protein>
    <submittedName>
        <fullName evidence="6">DNA-binding transcriptional regulator, LysR family</fullName>
    </submittedName>
</protein>
<keyword evidence="2" id="KW-0805">Transcription regulation</keyword>
<evidence type="ECO:0000256" key="1">
    <source>
        <dbReference type="ARBA" id="ARBA00009437"/>
    </source>
</evidence>